<dbReference type="EMBL" id="QKKF02035739">
    <property type="protein sequence ID" value="RZF32905.1"/>
    <property type="molecule type" value="Genomic_DNA"/>
</dbReference>
<dbReference type="Gene3D" id="3.30.420.10">
    <property type="entry name" value="Ribonuclease H-like superfamily/Ribonuclease H"/>
    <property type="match status" value="1"/>
</dbReference>
<evidence type="ECO:0000313" key="1">
    <source>
        <dbReference type="EMBL" id="RZF32905.1"/>
    </source>
</evidence>
<evidence type="ECO:0008006" key="3">
    <source>
        <dbReference type="Google" id="ProtNLM"/>
    </source>
</evidence>
<protein>
    <recommendedName>
        <fullName evidence="3">Tc1-like transposase DDE domain-containing protein</fullName>
    </recommendedName>
</protein>
<name>A0A482WHA1_LAOST</name>
<sequence>MVRSVTNTILLWFGTFRTLRLEPQEGERITRTVRTPANVEAVRHAFERSPRRSAIRHAQALRISDRSVRRIFHDDLSFHPYKIAIVQELQAGDFGRRLNFAETMLRKIEEDPGIIVLTSDKAHFHLNECVNKQNFRYWAPNNPRELHQWPLHCEKVTVWAAVCRSTVIGPYFFEEGGHTVTVNSERYVAMIS</sequence>
<accession>A0A482WHA1</accession>
<dbReference type="InParanoid" id="A0A482WHA1"/>
<dbReference type="PANTHER" id="PTHR47326:SF1">
    <property type="entry name" value="HTH PSQ-TYPE DOMAIN-CONTAINING PROTEIN"/>
    <property type="match status" value="1"/>
</dbReference>
<dbReference type="InterPro" id="IPR036397">
    <property type="entry name" value="RNaseH_sf"/>
</dbReference>
<proteinExistence type="predicted"/>
<dbReference type="STRING" id="195883.A0A482WHA1"/>
<dbReference type="Proteomes" id="UP000291343">
    <property type="component" value="Unassembled WGS sequence"/>
</dbReference>
<dbReference type="SMR" id="A0A482WHA1"/>
<gene>
    <name evidence="1" type="ORF">LSTR_LSTR004296</name>
</gene>
<dbReference type="OrthoDB" id="6628920at2759"/>
<dbReference type="AlphaFoldDB" id="A0A482WHA1"/>
<reference evidence="1 2" key="1">
    <citation type="journal article" date="2017" name="Gigascience">
        <title>Genome sequence of the small brown planthopper, Laodelphax striatellus.</title>
        <authorList>
            <person name="Zhu J."/>
            <person name="Jiang F."/>
            <person name="Wang X."/>
            <person name="Yang P."/>
            <person name="Bao Y."/>
            <person name="Zhao W."/>
            <person name="Wang W."/>
            <person name="Lu H."/>
            <person name="Wang Q."/>
            <person name="Cui N."/>
            <person name="Li J."/>
            <person name="Chen X."/>
            <person name="Luo L."/>
            <person name="Yu J."/>
            <person name="Kang L."/>
            <person name="Cui F."/>
        </authorList>
    </citation>
    <scope>NUCLEOTIDE SEQUENCE [LARGE SCALE GENOMIC DNA]</scope>
    <source>
        <strain evidence="1">Lst14</strain>
    </source>
</reference>
<dbReference type="PANTHER" id="PTHR47326">
    <property type="entry name" value="TRANSPOSABLE ELEMENT TC3 TRANSPOSASE-LIKE PROTEIN"/>
    <property type="match status" value="1"/>
</dbReference>
<dbReference type="GO" id="GO:0003676">
    <property type="term" value="F:nucleic acid binding"/>
    <property type="evidence" value="ECO:0007669"/>
    <property type="project" value="InterPro"/>
</dbReference>
<organism evidence="1 2">
    <name type="scientific">Laodelphax striatellus</name>
    <name type="common">Small brown planthopper</name>
    <name type="synonym">Delphax striatella</name>
    <dbReference type="NCBI Taxonomy" id="195883"/>
    <lineage>
        <taxon>Eukaryota</taxon>
        <taxon>Metazoa</taxon>
        <taxon>Ecdysozoa</taxon>
        <taxon>Arthropoda</taxon>
        <taxon>Hexapoda</taxon>
        <taxon>Insecta</taxon>
        <taxon>Pterygota</taxon>
        <taxon>Neoptera</taxon>
        <taxon>Paraneoptera</taxon>
        <taxon>Hemiptera</taxon>
        <taxon>Auchenorrhyncha</taxon>
        <taxon>Fulgoroidea</taxon>
        <taxon>Delphacidae</taxon>
        <taxon>Criomorphinae</taxon>
        <taxon>Laodelphax</taxon>
    </lineage>
</organism>
<evidence type="ECO:0000313" key="2">
    <source>
        <dbReference type="Proteomes" id="UP000291343"/>
    </source>
</evidence>
<comment type="caution">
    <text evidence="1">The sequence shown here is derived from an EMBL/GenBank/DDBJ whole genome shotgun (WGS) entry which is preliminary data.</text>
</comment>
<keyword evidence="2" id="KW-1185">Reference proteome</keyword>